<dbReference type="EMBL" id="JAENGZ010000756">
    <property type="protein sequence ID" value="KAG6954284.1"/>
    <property type="molecule type" value="Genomic_DNA"/>
</dbReference>
<comment type="caution">
    <text evidence="1">The sequence shown here is derived from an EMBL/GenBank/DDBJ whole genome shotgun (WGS) entry which is preliminary data.</text>
</comment>
<organism evidence="1 2">
    <name type="scientific">Phytophthora cactorum</name>
    <dbReference type="NCBI Taxonomy" id="29920"/>
    <lineage>
        <taxon>Eukaryota</taxon>
        <taxon>Sar</taxon>
        <taxon>Stramenopiles</taxon>
        <taxon>Oomycota</taxon>
        <taxon>Peronosporomycetes</taxon>
        <taxon>Peronosporales</taxon>
        <taxon>Peronosporaceae</taxon>
        <taxon>Phytophthora</taxon>
    </lineage>
</organism>
<gene>
    <name evidence="1" type="ORF">JG687_00011881</name>
</gene>
<reference evidence="1" key="1">
    <citation type="submission" date="2021-01" db="EMBL/GenBank/DDBJ databases">
        <title>Phytophthora aleatoria, a newly-described species from Pinus radiata is distinct from Phytophthora cactorum isolates based on comparative genomics.</title>
        <authorList>
            <person name="Mcdougal R."/>
            <person name="Panda P."/>
            <person name="Williams N."/>
            <person name="Studholme D.J."/>
        </authorList>
    </citation>
    <scope>NUCLEOTIDE SEQUENCE</scope>
    <source>
        <strain evidence="1">NZFS 3830</strain>
    </source>
</reference>
<protein>
    <submittedName>
        <fullName evidence="1">Uncharacterized protein</fullName>
    </submittedName>
</protein>
<sequence length="93" mass="10347">MLYRAKKAVLREVFAEDEKSIEYLPWYLTAFSDRNQGTISNLERDESGNLFRALVALDPPWFSGGQTRFGVDAAEIVSACLSQKTGTSRSGNP</sequence>
<dbReference type="AlphaFoldDB" id="A0A8T1U360"/>
<proteinExistence type="predicted"/>
<name>A0A8T1U360_9STRA</name>
<dbReference type="Proteomes" id="UP000688947">
    <property type="component" value="Unassembled WGS sequence"/>
</dbReference>
<accession>A0A8T1U360</accession>
<dbReference type="VEuPathDB" id="FungiDB:PC110_g23460"/>
<evidence type="ECO:0000313" key="1">
    <source>
        <dbReference type="EMBL" id="KAG6954284.1"/>
    </source>
</evidence>
<evidence type="ECO:0000313" key="2">
    <source>
        <dbReference type="Proteomes" id="UP000688947"/>
    </source>
</evidence>